<feature type="chain" id="PRO_5027843949" evidence="1">
    <location>
        <begin position="30"/>
        <end position="170"/>
    </location>
</feature>
<feature type="signal peptide" evidence="1">
    <location>
        <begin position="1"/>
        <end position="29"/>
    </location>
</feature>
<name>A0A6P9A841_THRPL</name>
<dbReference type="GeneID" id="117652975"/>
<keyword evidence="1" id="KW-0732">Signal</keyword>
<dbReference type="AlphaFoldDB" id="A0A6P9A841"/>
<dbReference type="RefSeq" id="XP_034254142.1">
    <property type="nucleotide sequence ID" value="XM_034398251.1"/>
</dbReference>
<dbReference type="InParanoid" id="A0A6P9A841"/>
<accession>A0A6P9A841</accession>
<protein>
    <submittedName>
        <fullName evidence="3">Uncharacterized protein LOC117652975</fullName>
    </submittedName>
</protein>
<dbReference type="KEGG" id="tpal:117652975"/>
<keyword evidence="2" id="KW-1185">Reference proteome</keyword>
<evidence type="ECO:0000256" key="1">
    <source>
        <dbReference type="SAM" id="SignalP"/>
    </source>
</evidence>
<evidence type="ECO:0000313" key="3">
    <source>
        <dbReference type="RefSeq" id="XP_034254142.1"/>
    </source>
</evidence>
<reference evidence="3" key="1">
    <citation type="submission" date="2025-08" db="UniProtKB">
        <authorList>
            <consortium name="RefSeq"/>
        </authorList>
    </citation>
    <scope>IDENTIFICATION</scope>
    <source>
        <tissue evidence="3">Total insect</tissue>
    </source>
</reference>
<evidence type="ECO:0000313" key="2">
    <source>
        <dbReference type="Proteomes" id="UP000515158"/>
    </source>
</evidence>
<organism evidence="3">
    <name type="scientific">Thrips palmi</name>
    <name type="common">Melon thrips</name>
    <dbReference type="NCBI Taxonomy" id="161013"/>
    <lineage>
        <taxon>Eukaryota</taxon>
        <taxon>Metazoa</taxon>
        <taxon>Ecdysozoa</taxon>
        <taxon>Arthropoda</taxon>
        <taxon>Hexapoda</taxon>
        <taxon>Insecta</taxon>
        <taxon>Pterygota</taxon>
        <taxon>Neoptera</taxon>
        <taxon>Paraneoptera</taxon>
        <taxon>Thysanoptera</taxon>
        <taxon>Terebrantia</taxon>
        <taxon>Thripoidea</taxon>
        <taxon>Thripidae</taxon>
        <taxon>Thrips</taxon>
    </lineage>
</organism>
<gene>
    <name evidence="3" type="primary">LOC117652975</name>
</gene>
<dbReference type="Proteomes" id="UP000515158">
    <property type="component" value="Unplaced"/>
</dbReference>
<sequence length="170" mass="19714">MRGRGGRKQTKQLLAALINLLTLLRKKYAVRRKMGVRPLFRNRIQLGDGHNLINELRFDSALFFNYTRLSYQRFEFLLRLVHPLLKKKKNMKTVILPHQRLAMTLRYLAVGDCMTSLSFSYRCGKSTVSNIIRETLKAIIKVLQRSLCALLRSQTSGRRLPQSKPVTVII</sequence>
<proteinExistence type="predicted"/>
<dbReference type="OrthoDB" id="6741510at2759"/>